<sequence>MLRDNVEPEIVTHRTFFDDGDQLYLSEQLVLARDSMTGANTLPVTEDSDLVSGEEEDQEMSARCARIPLEDSNQTPKINGANQGIASRVENAVGPHKQFDGSAATIHKNRPRVRQHSDVTDFMQIYYGGFGTREEDIPNHNRYRPFQKIMQILSSMEKEQRLSDEDEGFAEPIPSQPIGDNAEESAYTGWLASAEL</sequence>
<feature type="region of interest" description="Disordered" evidence="1">
    <location>
        <begin position="157"/>
        <end position="185"/>
    </location>
</feature>
<keyword evidence="3" id="KW-1185">Reference proteome</keyword>
<accession>A0A1S8WZ44</accession>
<organism evidence="2 3">
    <name type="scientific">Opisthorchis viverrini</name>
    <name type="common">Southeast Asian liver fluke</name>
    <dbReference type="NCBI Taxonomy" id="6198"/>
    <lineage>
        <taxon>Eukaryota</taxon>
        <taxon>Metazoa</taxon>
        <taxon>Spiralia</taxon>
        <taxon>Lophotrochozoa</taxon>
        <taxon>Platyhelminthes</taxon>
        <taxon>Trematoda</taxon>
        <taxon>Digenea</taxon>
        <taxon>Opisthorchiida</taxon>
        <taxon>Opisthorchiata</taxon>
        <taxon>Opisthorchiidae</taxon>
        <taxon>Opisthorchis</taxon>
    </lineage>
</organism>
<dbReference type="EMBL" id="KV893107">
    <property type="protein sequence ID" value="OON19704.1"/>
    <property type="molecule type" value="Genomic_DNA"/>
</dbReference>
<gene>
    <name evidence="2" type="ORF">X801_04425</name>
</gene>
<evidence type="ECO:0000313" key="2">
    <source>
        <dbReference type="EMBL" id="OON19704.1"/>
    </source>
</evidence>
<dbReference type="AlphaFoldDB" id="A0A1S8WZ44"/>
<evidence type="ECO:0000313" key="3">
    <source>
        <dbReference type="Proteomes" id="UP000243686"/>
    </source>
</evidence>
<proteinExistence type="predicted"/>
<name>A0A1S8WZ44_OPIVI</name>
<reference evidence="2 3" key="1">
    <citation type="submission" date="2015-03" db="EMBL/GenBank/DDBJ databases">
        <title>Draft genome of the nematode, Opisthorchis viverrini.</title>
        <authorList>
            <person name="Mitreva M."/>
        </authorList>
    </citation>
    <scope>NUCLEOTIDE SEQUENCE [LARGE SCALE GENOMIC DNA]</scope>
    <source>
        <strain evidence="2">Khon Kaen</strain>
    </source>
</reference>
<evidence type="ECO:0000256" key="1">
    <source>
        <dbReference type="SAM" id="MobiDB-lite"/>
    </source>
</evidence>
<protein>
    <submittedName>
        <fullName evidence="2">Uncharacterized protein</fullName>
    </submittedName>
</protein>
<dbReference type="Proteomes" id="UP000243686">
    <property type="component" value="Unassembled WGS sequence"/>
</dbReference>